<evidence type="ECO:0000256" key="1">
    <source>
        <dbReference type="SAM" id="MobiDB-lite"/>
    </source>
</evidence>
<dbReference type="Proteomes" id="UP000696280">
    <property type="component" value="Unassembled WGS sequence"/>
</dbReference>
<name>A0A9N9PLL0_9HELO</name>
<protein>
    <submittedName>
        <fullName evidence="2">Uncharacterized protein</fullName>
    </submittedName>
</protein>
<evidence type="ECO:0000313" key="2">
    <source>
        <dbReference type="EMBL" id="CAG8951261.1"/>
    </source>
</evidence>
<proteinExistence type="predicted"/>
<feature type="compositionally biased region" description="Basic and acidic residues" evidence="1">
    <location>
        <begin position="79"/>
        <end position="94"/>
    </location>
</feature>
<organism evidence="2 3">
    <name type="scientific">Hymenoscyphus fraxineus</name>
    <dbReference type="NCBI Taxonomy" id="746836"/>
    <lineage>
        <taxon>Eukaryota</taxon>
        <taxon>Fungi</taxon>
        <taxon>Dikarya</taxon>
        <taxon>Ascomycota</taxon>
        <taxon>Pezizomycotina</taxon>
        <taxon>Leotiomycetes</taxon>
        <taxon>Helotiales</taxon>
        <taxon>Helotiaceae</taxon>
        <taxon>Hymenoscyphus</taxon>
    </lineage>
</organism>
<evidence type="ECO:0000313" key="3">
    <source>
        <dbReference type="Proteomes" id="UP000696280"/>
    </source>
</evidence>
<dbReference type="AlphaFoldDB" id="A0A9N9PLL0"/>
<feature type="region of interest" description="Disordered" evidence="1">
    <location>
        <begin position="23"/>
        <end position="50"/>
    </location>
</feature>
<feature type="region of interest" description="Disordered" evidence="1">
    <location>
        <begin position="74"/>
        <end position="94"/>
    </location>
</feature>
<comment type="caution">
    <text evidence="2">The sequence shown here is derived from an EMBL/GenBank/DDBJ whole genome shotgun (WGS) entry which is preliminary data.</text>
</comment>
<reference evidence="2" key="1">
    <citation type="submission" date="2021-07" db="EMBL/GenBank/DDBJ databases">
        <authorList>
            <person name="Durling M."/>
        </authorList>
    </citation>
    <scope>NUCLEOTIDE SEQUENCE</scope>
</reference>
<keyword evidence="3" id="KW-1185">Reference proteome</keyword>
<sequence>MKQFKTHRSTKEAWKLDDDWSEVKEKEERKKRQNRLNQRAYRKRKEPKEFASGKKLPFRVERFRTTYISPPIVKNISATKERPTEPLSEAKPHR</sequence>
<gene>
    <name evidence="2" type="ORF">HYFRA_00008010</name>
</gene>
<dbReference type="EMBL" id="CAJVRL010000041">
    <property type="protein sequence ID" value="CAG8951261.1"/>
    <property type="molecule type" value="Genomic_DNA"/>
</dbReference>
<feature type="compositionally biased region" description="Basic residues" evidence="1">
    <location>
        <begin position="31"/>
        <end position="45"/>
    </location>
</feature>
<accession>A0A9N9PLL0</accession>